<name>A0A328TCX8_9GAMM</name>
<organism evidence="1 2">
    <name type="scientific">Candidatus Erwinia dacicola</name>
    <dbReference type="NCBI Taxonomy" id="252393"/>
    <lineage>
        <taxon>Bacteria</taxon>
        <taxon>Pseudomonadati</taxon>
        <taxon>Pseudomonadota</taxon>
        <taxon>Gammaproteobacteria</taxon>
        <taxon>Enterobacterales</taxon>
        <taxon>Erwiniaceae</taxon>
        <taxon>Erwinia</taxon>
    </lineage>
</organism>
<dbReference type="AlphaFoldDB" id="A0A328TCX8"/>
<keyword evidence="2" id="KW-1185">Reference proteome</keyword>
<comment type="caution">
    <text evidence="1">The sequence shown here is derived from an EMBL/GenBank/DDBJ whole genome shotgun (WGS) entry which is preliminary data.</text>
</comment>
<dbReference type="Pfam" id="PF16280">
    <property type="entry name" value="DUF4928"/>
    <property type="match status" value="1"/>
</dbReference>
<dbReference type="EMBL" id="LJAM02000825">
    <property type="protein sequence ID" value="RAP68497.1"/>
    <property type="molecule type" value="Genomic_DNA"/>
</dbReference>
<accession>A0A328TCX8</accession>
<proteinExistence type="predicted"/>
<sequence>GNNIEEIAIYDGDKIREGLARLIRTYNSRIGAIEIDKSLMIDEPRWVVNILGGN</sequence>
<evidence type="ECO:0000313" key="2">
    <source>
        <dbReference type="Proteomes" id="UP000244334"/>
    </source>
</evidence>
<gene>
    <name evidence="1" type="ORF">ACZ87_03852</name>
</gene>
<feature type="non-terminal residue" evidence="1">
    <location>
        <position position="1"/>
    </location>
</feature>
<reference evidence="1" key="1">
    <citation type="submission" date="2018-04" db="EMBL/GenBank/DDBJ databases">
        <title>Genomes of the Obligate Erwinia dacicola and Facultative Enterobacter sp. OLF Endosymbionts of the Olive Fruit fly, Bactrocera oleae.</title>
        <authorList>
            <person name="Estes A.M."/>
            <person name="Hearn D.J."/>
            <person name="Agarwal S."/>
            <person name="Pierson E.A."/>
            <person name="Dunning-Hotopp J.C."/>
        </authorList>
    </citation>
    <scope>NUCLEOTIDE SEQUENCE [LARGE SCALE GENOMIC DNA]</scope>
    <source>
        <strain evidence="1">Oroville</strain>
    </source>
</reference>
<dbReference type="Proteomes" id="UP000244334">
    <property type="component" value="Unassembled WGS sequence"/>
</dbReference>
<dbReference type="InterPro" id="IPR032564">
    <property type="entry name" value="DUF4928"/>
</dbReference>
<protein>
    <submittedName>
        <fullName evidence="1">Uncharacterized protein</fullName>
    </submittedName>
</protein>
<evidence type="ECO:0000313" key="1">
    <source>
        <dbReference type="EMBL" id="RAP68497.1"/>
    </source>
</evidence>